<feature type="compositionally biased region" description="Basic and acidic residues" evidence="1">
    <location>
        <begin position="210"/>
        <end position="222"/>
    </location>
</feature>
<evidence type="ECO:0000313" key="3">
    <source>
        <dbReference type="Proteomes" id="UP001161757"/>
    </source>
</evidence>
<gene>
    <name evidence="2" type="primary">MRS4_1</name>
    <name evidence="2" type="ORF">HRR80_002038</name>
</gene>
<evidence type="ECO:0000313" key="2">
    <source>
        <dbReference type="EMBL" id="KAJ8993527.1"/>
    </source>
</evidence>
<protein>
    <submittedName>
        <fullName evidence="2">Fe(2+) transporter</fullName>
    </submittedName>
</protein>
<feature type="region of interest" description="Disordered" evidence="1">
    <location>
        <begin position="166"/>
        <end position="228"/>
    </location>
</feature>
<accession>A0AAN6IWQ8</accession>
<dbReference type="AlphaFoldDB" id="A0AAN6IWQ8"/>
<dbReference type="EMBL" id="JAJGCB010000003">
    <property type="protein sequence ID" value="KAJ8993527.1"/>
    <property type="molecule type" value="Genomic_DNA"/>
</dbReference>
<comment type="caution">
    <text evidence="2">The sequence shown here is derived from an EMBL/GenBank/DDBJ whole genome shotgun (WGS) entry which is preliminary data.</text>
</comment>
<proteinExistence type="predicted"/>
<sequence>MGGNLGGHVAGHTVNFKSPLLEFVLRGCSRTESKIISRFVIFETVDYYTMSTDDPVLTEFLWTHLRITPERRRAVSGWGFEMYEMDETVTSPPPRIPPPAVPLPTSSPNSPVVRPLPAVANMAPPGDLDMATTPLPVPFWHEARSITIVAAPADLQAALPAKNMTQMNSQDAVPGEESDYEALPPNYGLSHKTKRDEKEEEEDELGWNEKISEQHCEKKAEPKSSPGN</sequence>
<organism evidence="2 3">
    <name type="scientific">Exophiala dermatitidis</name>
    <name type="common">Black yeast-like fungus</name>
    <name type="synonym">Wangiella dermatitidis</name>
    <dbReference type="NCBI Taxonomy" id="5970"/>
    <lineage>
        <taxon>Eukaryota</taxon>
        <taxon>Fungi</taxon>
        <taxon>Dikarya</taxon>
        <taxon>Ascomycota</taxon>
        <taxon>Pezizomycotina</taxon>
        <taxon>Eurotiomycetes</taxon>
        <taxon>Chaetothyriomycetidae</taxon>
        <taxon>Chaetothyriales</taxon>
        <taxon>Herpotrichiellaceae</taxon>
        <taxon>Exophiala</taxon>
    </lineage>
</organism>
<evidence type="ECO:0000256" key="1">
    <source>
        <dbReference type="SAM" id="MobiDB-lite"/>
    </source>
</evidence>
<name>A0AAN6IWQ8_EXODE</name>
<reference evidence="2" key="1">
    <citation type="submission" date="2023-01" db="EMBL/GenBank/DDBJ databases">
        <title>Exophiala dermititidis isolated from Cystic Fibrosis Patient.</title>
        <authorList>
            <person name="Kurbessoian T."/>
            <person name="Crocker A."/>
            <person name="Murante D."/>
            <person name="Hogan D.A."/>
            <person name="Stajich J.E."/>
        </authorList>
    </citation>
    <scope>NUCLEOTIDE SEQUENCE</scope>
    <source>
        <strain evidence="2">Ex8</strain>
    </source>
</reference>
<dbReference type="Proteomes" id="UP001161757">
    <property type="component" value="Unassembled WGS sequence"/>
</dbReference>